<dbReference type="InterPro" id="IPR003661">
    <property type="entry name" value="HisK_dim/P_dom"/>
</dbReference>
<evidence type="ECO:0000256" key="7">
    <source>
        <dbReference type="ARBA" id="ARBA00022741"/>
    </source>
</evidence>
<dbReference type="GO" id="GO:0000155">
    <property type="term" value="F:phosphorelay sensor kinase activity"/>
    <property type="evidence" value="ECO:0007669"/>
    <property type="project" value="InterPro"/>
</dbReference>
<dbReference type="Pfam" id="PF00072">
    <property type="entry name" value="Response_reg"/>
    <property type="match status" value="1"/>
</dbReference>
<dbReference type="RefSeq" id="WP_099862557.1">
    <property type="nucleotide sequence ID" value="NZ_PEOG01000042.1"/>
</dbReference>
<dbReference type="Proteomes" id="UP000231501">
    <property type="component" value="Unassembled WGS sequence"/>
</dbReference>
<dbReference type="OrthoDB" id="9808408at2"/>
<evidence type="ECO:0000256" key="5">
    <source>
        <dbReference type="ARBA" id="ARBA00022553"/>
    </source>
</evidence>
<comment type="catalytic activity">
    <reaction evidence="1">
        <text>ATP + protein L-histidine = ADP + protein N-phospho-L-histidine.</text>
        <dbReference type="EC" id="2.7.13.3"/>
    </reaction>
</comment>
<evidence type="ECO:0000256" key="1">
    <source>
        <dbReference type="ARBA" id="ARBA00000085"/>
    </source>
</evidence>
<dbReference type="Pfam" id="PF00512">
    <property type="entry name" value="HisKA"/>
    <property type="match status" value="1"/>
</dbReference>
<dbReference type="SMART" id="SM00388">
    <property type="entry name" value="HisKA"/>
    <property type="match status" value="1"/>
</dbReference>
<evidence type="ECO:0000256" key="3">
    <source>
        <dbReference type="ARBA" id="ARBA00012438"/>
    </source>
</evidence>
<protein>
    <recommendedName>
        <fullName evidence="3">histidine kinase</fullName>
        <ecNumber evidence="3">2.7.13.3</ecNumber>
    </recommendedName>
</protein>
<evidence type="ECO:0000256" key="9">
    <source>
        <dbReference type="ARBA" id="ARBA00022840"/>
    </source>
</evidence>
<dbReference type="InterPro" id="IPR001789">
    <property type="entry name" value="Sig_transdc_resp-reg_receiver"/>
</dbReference>
<evidence type="ECO:0000256" key="11">
    <source>
        <dbReference type="ARBA" id="ARBA00023136"/>
    </source>
</evidence>
<gene>
    <name evidence="16" type="ORF">CS062_15735</name>
</gene>
<dbReference type="InterPro" id="IPR011006">
    <property type="entry name" value="CheY-like_superfamily"/>
</dbReference>
<evidence type="ECO:0000256" key="4">
    <source>
        <dbReference type="ARBA" id="ARBA00022475"/>
    </source>
</evidence>
<keyword evidence="17" id="KW-1185">Reference proteome</keyword>
<dbReference type="Gene3D" id="1.10.287.130">
    <property type="match status" value="1"/>
</dbReference>
<comment type="caution">
    <text evidence="16">The sequence shown here is derived from an EMBL/GenBank/DDBJ whole genome shotgun (WGS) entry which is preliminary data.</text>
</comment>
<dbReference type="PROSITE" id="PS50109">
    <property type="entry name" value="HIS_KIN"/>
    <property type="match status" value="1"/>
</dbReference>
<dbReference type="SUPFAM" id="SSF55874">
    <property type="entry name" value="ATPase domain of HSP90 chaperone/DNA topoisomerase II/histidine kinase"/>
    <property type="match status" value="1"/>
</dbReference>
<evidence type="ECO:0000256" key="12">
    <source>
        <dbReference type="PROSITE-ProRule" id="PRU00169"/>
    </source>
</evidence>
<feature type="modified residue" description="4-aspartylphosphate" evidence="12">
    <location>
        <position position="70"/>
    </location>
</feature>
<evidence type="ECO:0000256" key="10">
    <source>
        <dbReference type="ARBA" id="ARBA00023012"/>
    </source>
</evidence>
<evidence type="ECO:0000256" key="6">
    <source>
        <dbReference type="ARBA" id="ARBA00022679"/>
    </source>
</evidence>
<dbReference type="SUPFAM" id="SSF47384">
    <property type="entry name" value="Homodimeric domain of signal transducing histidine kinase"/>
    <property type="match status" value="1"/>
</dbReference>
<dbReference type="InterPro" id="IPR004358">
    <property type="entry name" value="Sig_transdc_His_kin-like_C"/>
</dbReference>
<keyword evidence="4" id="KW-1003">Cell membrane</keyword>
<dbReference type="Gene3D" id="3.40.50.2300">
    <property type="match status" value="1"/>
</dbReference>
<keyword evidence="9" id="KW-0067">ATP-binding</keyword>
<dbReference type="CDD" id="cd00082">
    <property type="entry name" value="HisKA"/>
    <property type="match status" value="1"/>
</dbReference>
<evidence type="ECO:0000256" key="13">
    <source>
        <dbReference type="SAM" id="MobiDB-lite"/>
    </source>
</evidence>
<dbReference type="PRINTS" id="PR00344">
    <property type="entry name" value="BCTRLSENSOR"/>
</dbReference>
<dbReference type="SMART" id="SM00387">
    <property type="entry name" value="HATPase_c"/>
    <property type="match status" value="1"/>
</dbReference>
<evidence type="ECO:0000256" key="2">
    <source>
        <dbReference type="ARBA" id="ARBA00004236"/>
    </source>
</evidence>
<keyword evidence="5 12" id="KW-0597">Phosphoprotein</keyword>
<keyword evidence="8" id="KW-0418">Kinase</keyword>
<dbReference type="EC" id="2.7.13.3" evidence="3"/>
<dbReference type="GO" id="GO:0005886">
    <property type="term" value="C:plasma membrane"/>
    <property type="evidence" value="ECO:0007669"/>
    <property type="project" value="UniProtKB-SubCell"/>
</dbReference>
<accession>A0A2G9C769</accession>
<sequence length="414" mass="44669">MSALPDDLATARRAPLPILLVEDNDGDADLITDLLAEATARAPRTVVRATRLSEAVALLERHRVAAVLLDLHLPDAAGIECVSAVRAQARDTPIVVLTGMEDDALAMSCMTAGAQDYLSKQDVQARTLVRAIDYAEARTREARVRMRAQALRLRSAELELENKRILEISRHKGRLLANMSHELRTPLNAVIGFSQLLADGATALPPERVRSYAGHILSGGRHLLDLINDILDLARLEAGSMELHPAATNVVDIVREVVDVVTGSFSDKPLSVDLEIDDELGLVWTDALRLRQVLYNYLSNAWKFTPEGGHLTVRAAPCGDHRFRVEVEDTGPGIADEDLARLFTEFTQLPSAVRSQYRGTGLGLALTKRIVEAQGGRVGAHSELGRGSTFFAELPDPDPPGGNAGPGGAPAPVP</sequence>
<keyword evidence="7" id="KW-0547">Nucleotide-binding</keyword>
<dbReference type="EMBL" id="PEOG01000042">
    <property type="protein sequence ID" value="PIM52258.1"/>
    <property type="molecule type" value="Genomic_DNA"/>
</dbReference>
<dbReference type="AlphaFoldDB" id="A0A2G9C769"/>
<dbReference type="CDD" id="cd00156">
    <property type="entry name" value="REC"/>
    <property type="match status" value="1"/>
</dbReference>
<organism evidence="16 17">
    <name type="scientific">Roseateles chitinivorans</name>
    <dbReference type="NCBI Taxonomy" id="2917965"/>
    <lineage>
        <taxon>Bacteria</taxon>
        <taxon>Pseudomonadati</taxon>
        <taxon>Pseudomonadota</taxon>
        <taxon>Betaproteobacteria</taxon>
        <taxon>Burkholderiales</taxon>
        <taxon>Sphaerotilaceae</taxon>
        <taxon>Roseateles</taxon>
    </lineage>
</organism>
<evidence type="ECO:0000256" key="8">
    <source>
        <dbReference type="ARBA" id="ARBA00022777"/>
    </source>
</evidence>
<dbReference type="GO" id="GO:0005524">
    <property type="term" value="F:ATP binding"/>
    <property type="evidence" value="ECO:0007669"/>
    <property type="project" value="UniProtKB-KW"/>
</dbReference>
<feature type="region of interest" description="Disordered" evidence="13">
    <location>
        <begin position="388"/>
        <end position="414"/>
    </location>
</feature>
<feature type="domain" description="Histidine kinase" evidence="14">
    <location>
        <begin position="178"/>
        <end position="398"/>
    </location>
</feature>
<dbReference type="InterPro" id="IPR003594">
    <property type="entry name" value="HATPase_dom"/>
</dbReference>
<comment type="subcellular location">
    <subcellularLocation>
        <location evidence="2">Cell membrane</location>
    </subcellularLocation>
</comment>
<dbReference type="SUPFAM" id="SSF52172">
    <property type="entry name" value="CheY-like"/>
    <property type="match status" value="1"/>
</dbReference>
<keyword evidence="10" id="KW-0902">Two-component regulatory system</keyword>
<dbReference type="FunFam" id="3.30.565.10:FF:000023">
    <property type="entry name" value="PAS domain-containing sensor histidine kinase"/>
    <property type="match status" value="1"/>
</dbReference>
<dbReference type="SMART" id="SM00448">
    <property type="entry name" value="REC"/>
    <property type="match status" value="1"/>
</dbReference>
<dbReference type="Pfam" id="PF02518">
    <property type="entry name" value="HATPase_c"/>
    <property type="match status" value="1"/>
</dbReference>
<keyword evidence="11" id="KW-0472">Membrane</keyword>
<name>A0A2G9C769_9BURK</name>
<reference evidence="16 17" key="1">
    <citation type="submission" date="2017-11" db="EMBL/GenBank/DDBJ databases">
        <title>Draft genome sequence of Mitsuaria sp. HWN-4.</title>
        <authorList>
            <person name="Gundlapally S.R."/>
        </authorList>
    </citation>
    <scope>NUCLEOTIDE SEQUENCE [LARGE SCALE GENOMIC DNA]</scope>
    <source>
        <strain evidence="16 17">HWN-4</strain>
    </source>
</reference>
<dbReference type="GO" id="GO:0009927">
    <property type="term" value="F:histidine phosphotransfer kinase activity"/>
    <property type="evidence" value="ECO:0007669"/>
    <property type="project" value="TreeGrafter"/>
</dbReference>
<dbReference type="PANTHER" id="PTHR43047:SF63">
    <property type="entry name" value="HISTIDINE KINASE"/>
    <property type="match status" value="1"/>
</dbReference>
<dbReference type="InterPro" id="IPR036890">
    <property type="entry name" value="HATPase_C_sf"/>
</dbReference>
<dbReference type="CDD" id="cd16922">
    <property type="entry name" value="HATPase_EvgS-ArcB-TorS-like"/>
    <property type="match status" value="1"/>
</dbReference>
<proteinExistence type="predicted"/>
<dbReference type="Gene3D" id="3.30.565.10">
    <property type="entry name" value="Histidine kinase-like ATPase, C-terminal domain"/>
    <property type="match status" value="1"/>
</dbReference>
<evidence type="ECO:0000259" key="15">
    <source>
        <dbReference type="PROSITE" id="PS50110"/>
    </source>
</evidence>
<keyword evidence="6" id="KW-0808">Transferase</keyword>
<dbReference type="InterPro" id="IPR036097">
    <property type="entry name" value="HisK_dim/P_sf"/>
</dbReference>
<evidence type="ECO:0000259" key="14">
    <source>
        <dbReference type="PROSITE" id="PS50109"/>
    </source>
</evidence>
<evidence type="ECO:0000313" key="17">
    <source>
        <dbReference type="Proteomes" id="UP000231501"/>
    </source>
</evidence>
<dbReference type="InterPro" id="IPR005467">
    <property type="entry name" value="His_kinase_dom"/>
</dbReference>
<evidence type="ECO:0000313" key="16">
    <source>
        <dbReference type="EMBL" id="PIM52258.1"/>
    </source>
</evidence>
<dbReference type="PANTHER" id="PTHR43047">
    <property type="entry name" value="TWO-COMPONENT HISTIDINE PROTEIN KINASE"/>
    <property type="match status" value="1"/>
</dbReference>
<dbReference type="PROSITE" id="PS50110">
    <property type="entry name" value="RESPONSE_REGULATORY"/>
    <property type="match status" value="1"/>
</dbReference>
<feature type="domain" description="Response regulatory" evidence="15">
    <location>
        <begin position="17"/>
        <end position="135"/>
    </location>
</feature>